<sequence length="108" mass="12082">MKNISLAMLARQIGIGVATVDRVLNERGGVSPQTTRKVLQAAREAGLKRILPEEHRFPWQVEVFLSSNDSFFFPQLAQDFAAVADSLGYRRLTLHRTFVPESQPTTLA</sequence>
<dbReference type="GO" id="GO:0003677">
    <property type="term" value="F:DNA binding"/>
    <property type="evidence" value="ECO:0007669"/>
    <property type="project" value="InterPro"/>
</dbReference>
<evidence type="ECO:0000259" key="1">
    <source>
        <dbReference type="PROSITE" id="PS50932"/>
    </source>
</evidence>
<organism evidence="2 3">
    <name type="scientific">Klebsiella variicola</name>
    <dbReference type="NCBI Taxonomy" id="244366"/>
    <lineage>
        <taxon>Bacteria</taxon>
        <taxon>Pseudomonadati</taxon>
        <taxon>Pseudomonadota</taxon>
        <taxon>Gammaproteobacteria</taxon>
        <taxon>Enterobacterales</taxon>
        <taxon>Enterobacteriaceae</taxon>
        <taxon>Klebsiella/Raoultella group</taxon>
        <taxon>Klebsiella</taxon>
        <taxon>Klebsiella pneumoniae complex</taxon>
    </lineage>
</organism>
<evidence type="ECO:0000313" key="3">
    <source>
        <dbReference type="Proteomes" id="UP000234412"/>
    </source>
</evidence>
<gene>
    <name evidence="2" type="ORF">CWN47_35020</name>
</gene>
<dbReference type="PROSITE" id="PS50932">
    <property type="entry name" value="HTH_LACI_2"/>
    <property type="match status" value="1"/>
</dbReference>
<feature type="non-terminal residue" evidence="2">
    <location>
        <position position="108"/>
    </location>
</feature>
<dbReference type="SUPFAM" id="SSF47413">
    <property type="entry name" value="lambda repressor-like DNA-binding domains"/>
    <property type="match status" value="1"/>
</dbReference>
<name>A0A2N4YQ05_KLEVA</name>
<dbReference type="InterPro" id="IPR000843">
    <property type="entry name" value="HTH_LacI"/>
</dbReference>
<dbReference type="Proteomes" id="UP000234412">
    <property type="component" value="Unassembled WGS sequence"/>
</dbReference>
<dbReference type="Gene3D" id="1.10.260.40">
    <property type="entry name" value="lambda repressor-like DNA-binding domains"/>
    <property type="match status" value="1"/>
</dbReference>
<dbReference type="SMART" id="SM00354">
    <property type="entry name" value="HTH_LACI"/>
    <property type="match status" value="1"/>
</dbReference>
<reference evidence="2 3" key="1">
    <citation type="submission" date="2017-11" db="EMBL/GenBank/DDBJ databases">
        <authorList>
            <person name="Han C.G."/>
        </authorList>
    </citation>
    <scope>NUCLEOTIDE SEQUENCE [LARGE SCALE GENOMIC DNA]</scope>
    <source>
        <strain evidence="2 3">A8</strain>
    </source>
</reference>
<reference evidence="2 3" key="2">
    <citation type="submission" date="2018-01" db="EMBL/GenBank/DDBJ databases">
        <title>Genomic study of Klebsiella pneumoniae.</title>
        <authorList>
            <person name="Yang Y."/>
            <person name="Bicalho R."/>
        </authorList>
    </citation>
    <scope>NUCLEOTIDE SEQUENCE [LARGE SCALE GENOMIC DNA]</scope>
    <source>
        <strain evidence="2 3">A8</strain>
    </source>
</reference>
<dbReference type="GO" id="GO:0006355">
    <property type="term" value="P:regulation of DNA-templated transcription"/>
    <property type="evidence" value="ECO:0007669"/>
    <property type="project" value="InterPro"/>
</dbReference>
<comment type="caution">
    <text evidence="2">The sequence shown here is derived from an EMBL/GenBank/DDBJ whole genome shotgun (WGS) entry which is preliminary data.</text>
</comment>
<evidence type="ECO:0000313" key="2">
    <source>
        <dbReference type="EMBL" id="PLM81789.1"/>
    </source>
</evidence>
<dbReference type="CDD" id="cd01392">
    <property type="entry name" value="HTH_LacI"/>
    <property type="match status" value="1"/>
</dbReference>
<proteinExistence type="predicted"/>
<protein>
    <submittedName>
        <fullName evidence="2">Transcriptional regulator</fullName>
    </submittedName>
</protein>
<dbReference type="Pfam" id="PF00356">
    <property type="entry name" value="LacI"/>
    <property type="match status" value="1"/>
</dbReference>
<accession>A0A2N4YQ05</accession>
<dbReference type="InterPro" id="IPR010982">
    <property type="entry name" value="Lambda_DNA-bd_dom_sf"/>
</dbReference>
<dbReference type="EMBL" id="PIDP01002219">
    <property type="protein sequence ID" value="PLM81789.1"/>
    <property type="molecule type" value="Genomic_DNA"/>
</dbReference>
<dbReference type="AlphaFoldDB" id="A0A2N4YQ05"/>
<feature type="domain" description="HTH lacI-type" evidence="1">
    <location>
        <begin position="4"/>
        <end position="44"/>
    </location>
</feature>